<feature type="compositionally biased region" description="Low complexity" evidence="1">
    <location>
        <begin position="10"/>
        <end position="29"/>
    </location>
</feature>
<dbReference type="PROSITE" id="PS50229">
    <property type="entry name" value="WH1"/>
    <property type="match status" value="1"/>
</dbReference>
<name>A0A914QL47_9BILA</name>
<evidence type="ECO:0000313" key="3">
    <source>
        <dbReference type="Proteomes" id="UP000887578"/>
    </source>
</evidence>
<protein>
    <submittedName>
        <fullName evidence="4">WH1 domain-containing protein</fullName>
    </submittedName>
</protein>
<evidence type="ECO:0000256" key="1">
    <source>
        <dbReference type="SAM" id="MobiDB-lite"/>
    </source>
</evidence>
<dbReference type="GO" id="GO:0019901">
    <property type="term" value="F:protein kinase binding"/>
    <property type="evidence" value="ECO:0007669"/>
    <property type="project" value="TreeGrafter"/>
</dbReference>
<reference evidence="4" key="1">
    <citation type="submission" date="2022-11" db="UniProtKB">
        <authorList>
            <consortium name="WormBaseParasite"/>
        </authorList>
    </citation>
    <scope>IDENTIFICATION</scope>
</reference>
<keyword evidence="3" id="KW-1185">Reference proteome</keyword>
<evidence type="ECO:0000313" key="4">
    <source>
        <dbReference type="WBParaSite" id="PDA_v2.g3044.t1"/>
    </source>
</evidence>
<organism evidence="3 4">
    <name type="scientific">Panagrolaimus davidi</name>
    <dbReference type="NCBI Taxonomy" id="227884"/>
    <lineage>
        <taxon>Eukaryota</taxon>
        <taxon>Metazoa</taxon>
        <taxon>Ecdysozoa</taxon>
        <taxon>Nematoda</taxon>
        <taxon>Chromadorea</taxon>
        <taxon>Rhabditida</taxon>
        <taxon>Tylenchina</taxon>
        <taxon>Panagrolaimomorpha</taxon>
        <taxon>Panagrolaimoidea</taxon>
        <taxon>Panagrolaimidae</taxon>
        <taxon>Panagrolaimus</taxon>
    </lineage>
</organism>
<dbReference type="GO" id="GO:0043409">
    <property type="term" value="P:negative regulation of MAPK cascade"/>
    <property type="evidence" value="ECO:0007669"/>
    <property type="project" value="TreeGrafter"/>
</dbReference>
<dbReference type="Proteomes" id="UP000887578">
    <property type="component" value="Unplaced"/>
</dbReference>
<feature type="region of interest" description="Disordered" evidence="1">
    <location>
        <begin position="1"/>
        <end position="72"/>
    </location>
</feature>
<accession>A0A914QL47</accession>
<dbReference type="InterPro" id="IPR011993">
    <property type="entry name" value="PH-like_dom_sf"/>
</dbReference>
<dbReference type="SUPFAM" id="SSF50729">
    <property type="entry name" value="PH domain-like"/>
    <property type="match status" value="1"/>
</dbReference>
<feature type="compositionally biased region" description="Acidic residues" evidence="1">
    <location>
        <begin position="34"/>
        <end position="66"/>
    </location>
</feature>
<dbReference type="InterPro" id="IPR000697">
    <property type="entry name" value="WH1/EVH1_dom"/>
</dbReference>
<dbReference type="Gene3D" id="2.30.29.30">
    <property type="entry name" value="Pleckstrin-homology domain (PH domain)/Phosphotyrosine-binding domain (PTB)"/>
    <property type="match status" value="1"/>
</dbReference>
<proteinExistence type="predicted"/>
<feature type="domain" description="WH1" evidence="2">
    <location>
        <begin position="142"/>
        <end position="257"/>
    </location>
</feature>
<evidence type="ECO:0000259" key="2">
    <source>
        <dbReference type="PROSITE" id="PS50229"/>
    </source>
</evidence>
<dbReference type="Pfam" id="PF00568">
    <property type="entry name" value="WH1"/>
    <property type="match status" value="1"/>
</dbReference>
<dbReference type="PANTHER" id="PTHR11202:SF3">
    <property type="entry name" value="SPROUTY-RELATED PROTEIN WITH EVH-1 DOMAIN, ISOFORM C"/>
    <property type="match status" value="1"/>
</dbReference>
<sequence>MENSEIEVLLSTNNSSSSSTPLSTSASTAILPLDGEENNNIEDDQGNITSPDEEEEDAEMEEDESIPEASSNLPTKLVKVKSSKRRILYSENSYGLLARGGAGGRHTNHLTIECLVSVPAQVLVYDDALCGFLPLSGHTICNVNLLQQITCQQTLSPSLIQPAARNSWSADHSANNTLATPSVTKVTPIWEYSIQCQRKSDTKTLVECTLAPHMTYICSLPTFHHFRIGDRKFALSFGSDYSASKFHNKIQKALSHLSRQSKSTIAGSGDSNLDASDDLDDDVFDSTETPSLIRQWPQKSILSRHFTPICPSVSVTNHMNEEIDFYAEDDLAMPLCSMRPTTTATTTTGGDNDGPPMDPECARPDVLSLATPKLVQSSSSGATTAQEKALRFAKMRSIRSSSNPGSIMLIQKLSAKNSRDSEILKSKSLLESHLRSSYNTKEAAYSLRNASFELVQREFCFYCNQWYNVKDNKKGACP</sequence>
<dbReference type="PANTHER" id="PTHR11202">
    <property type="entry name" value="SPROUTY-RELATED, EVH1 DOMAIN-CONTAINING PROTEIN FAMILY MEMBER"/>
    <property type="match status" value="1"/>
</dbReference>
<dbReference type="AlphaFoldDB" id="A0A914QL47"/>
<dbReference type="WBParaSite" id="PDA_v2.g3044.t1">
    <property type="protein sequence ID" value="PDA_v2.g3044.t1"/>
    <property type="gene ID" value="PDA_v2.g3044"/>
</dbReference>